<dbReference type="RefSeq" id="WP_205310111.1">
    <property type="nucleotide sequence ID" value="NZ_JAERPS020000001.1"/>
</dbReference>
<protein>
    <submittedName>
        <fullName evidence="2">Glycosyltransferase family 61 protein</fullName>
    </submittedName>
</protein>
<dbReference type="Pfam" id="PF04577">
    <property type="entry name" value="Glyco_transf_61"/>
    <property type="match status" value="1"/>
</dbReference>
<evidence type="ECO:0000313" key="3">
    <source>
        <dbReference type="Proteomes" id="UP000663814"/>
    </source>
</evidence>
<dbReference type="InterPro" id="IPR049625">
    <property type="entry name" value="Glyco_transf_61_cat"/>
</dbReference>
<gene>
    <name evidence="2" type="ORF">I4W93_001955</name>
</gene>
<name>A0ABS7X497_9GAMM</name>
<reference evidence="2 3" key="1">
    <citation type="submission" date="2020-12" db="EMBL/GenBank/DDBJ databases">
        <authorList>
            <person name="Ruan W."/>
            <person name="Khan S.A."/>
            <person name="Jeon C.O."/>
        </authorList>
    </citation>
    <scope>NUCLEOTIDE SEQUENCE [LARGE SCALE GENOMIC DNA]</scope>
    <source>
        <strain evidence="2 3">MA-13</strain>
    </source>
</reference>
<reference evidence="2 3" key="2">
    <citation type="submission" date="2021-08" db="EMBL/GenBank/DDBJ databases">
        <title>Rheinheimera aquimaris sp. nov., isolated from seawater of the East Sea in Korea.</title>
        <authorList>
            <person name="Kim K.H."/>
            <person name="Wenting R."/>
            <person name="Kim K.R."/>
            <person name="Jeon C.O."/>
        </authorList>
    </citation>
    <scope>NUCLEOTIDE SEQUENCE [LARGE SCALE GENOMIC DNA]</scope>
    <source>
        <strain evidence="2 3">MA-13</strain>
    </source>
</reference>
<evidence type="ECO:0000313" key="2">
    <source>
        <dbReference type="EMBL" id="MBZ9610351.1"/>
    </source>
</evidence>
<dbReference type="Proteomes" id="UP000663814">
    <property type="component" value="Unassembled WGS sequence"/>
</dbReference>
<dbReference type="EMBL" id="JAERPS020000001">
    <property type="protein sequence ID" value="MBZ9610351.1"/>
    <property type="molecule type" value="Genomic_DNA"/>
</dbReference>
<sequence>MIESNKSIVLRFDDRFELGSCEHFFHFMWGYLLPSVYIISSRTRPGNQYIFMTCGPLMDPILQEALSSLGVNCSILTQLPSGNDYNVIWVSRWDMYMLKPMLESKYTDNLVIKNLLKQLEIHSDIAKELSSFNLKSAIWRVKFILLFKFKLEHEINVYVGNEILILKRSAEPEFYNKDTGSAVIKGYGMSRRGIKNPEFIAEVLHNLGIAVAIFEPGIVSFKQQIVAFSQCRGVFAMRGAEFANMIWLKPGAKVTLIQPESLKNPPFQRFLAELLDLEYRQVDVTSSYPELDREQILSGVQ</sequence>
<feature type="domain" description="Glycosyltransferase 61 catalytic" evidence="1">
    <location>
        <begin position="130"/>
        <end position="254"/>
    </location>
</feature>
<keyword evidence="3" id="KW-1185">Reference proteome</keyword>
<evidence type="ECO:0000259" key="1">
    <source>
        <dbReference type="Pfam" id="PF04577"/>
    </source>
</evidence>
<accession>A0ABS7X497</accession>
<comment type="caution">
    <text evidence="2">The sequence shown here is derived from an EMBL/GenBank/DDBJ whole genome shotgun (WGS) entry which is preliminary data.</text>
</comment>
<proteinExistence type="predicted"/>
<organism evidence="2 3">
    <name type="scientific">Rheinheimera maricola</name>
    <dbReference type="NCBI Taxonomy" id="2793282"/>
    <lineage>
        <taxon>Bacteria</taxon>
        <taxon>Pseudomonadati</taxon>
        <taxon>Pseudomonadota</taxon>
        <taxon>Gammaproteobacteria</taxon>
        <taxon>Chromatiales</taxon>
        <taxon>Chromatiaceae</taxon>
        <taxon>Rheinheimera</taxon>
    </lineage>
</organism>